<dbReference type="SMART" id="SM00267">
    <property type="entry name" value="GGDEF"/>
    <property type="match status" value="1"/>
</dbReference>
<feature type="transmembrane region" description="Helical" evidence="3">
    <location>
        <begin position="65"/>
        <end position="83"/>
    </location>
</feature>
<comment type="catalytic activity">
    <reaction evidence="2">
        <text>2 GTP = 3',3'-c-di-GMP + 2 diphosphate</text>
        <dbReference type="Rhea" id="RHEA:24898"/>
        <dbReference type="ChEBI" id="CHEBI:33019"/>
        <dbReference type="ChEBI" id="CHEBI:37565"/>
        <dbReference type="ChEBI" id="CHEBI:58805"/>
        <dbReference type="EC" id="2.7.7.65"/>
    </reaction>
</comment>
<accession>A0A926S5X0</accession>
<dbReference type="EC" id="2.7.7.65" evidence="1"/>
<dbReference type="InterPro" id="IPR000160">
    <property type="entry name" value="GGDEF_dom"/>
</dbReference>
<feature type="transmembrane region" description="Helical" evidence="3">
    <location>
        <begin position="7"/>
        <end position="26"/>
    </location>
</feature>
<keyword evidence="3" id="KW-0472">Membrane</keyword>
<dbReference type="PANTHER" id="PTHR45138">
    <property type="entry name" value="REGULATORY COMPONENTS OF SENSORY TRANSDUCTION SYSTEM"/>
    <property type="match status" value="1"/>
</dbReference>
<organism evidence="5 6">
    <name type="scientific">Roseibium aggregatum</name>
    <dbReference type="NCBI Taxonomy" id="187304"/>
    <lineage>
        <taxon>Bacteria</taxon>
        <taxon>Pseudomonadati</taxon>
        <taxon>Pseudomonadota</taxon>
        <taxon>Alphaproteobacteria</taxon>
        <taxon>Hyphomicrobiales</taxon>
        <taxon>Stappiaceae</taxon>
        <taxon>Roseibium</taxon>
    </lineage>
</organism>
<dbReference type="AlphaFoldDB" id="A0A926S5X0"/>
<dbReference type="PANTHER" id="PTHR45138:SF9">
    <property type="entry name" value="DIGUANYLATE CYCLASE DGCM-RELATED"/>
    <property type="match status" value="1"/>
</dbReference>
<dbReference type="InterPro" id="IPR043128">
    <property type="entry name" value="Rev_trsase/Diguanyl_cyclase"/>
</dbReference>
<evidence type="ECO:0000313" key="6">
    <source>
        <dbReference type="Proteomes" id="UP000598467"/>
    </source>
</evidence>
<sequence length="354" mass="39264">MKRARYWRTWTIANLVLASALMFYITEADLPAVVVFLVPNGLLLVGFALHWNAARQFTGCKLCRARIWTPVGILIVTGLPALAMNNYGLTYTVTNVMLSVLAFGTAREYYGMKANHLSSRHGLTLAYVLIGISFLVRVFQGIAEWQNMGIGLPDDVILTFHLLIALIYVSASGAFSLAIAFERAVAEQREAAHRDPLTGVYNRREFELRLKALLSNEARKAFAVLQFDLDHFKQVNDRFGHVAGDEALQYCADLIKFHLREDDCLARLGGEEFAAILPEISQDEAVRIAEAIRQSVAEARLDFAPAEFRLTLSAGVYHGTGGDLGHKGLMRRVDQGLYQSKNSGRNRVCLADAA</sequence>
<evidence type="ECO:0000256" key="2">
    <source>
        <dbReference type="ARBA" id="ARBA00034247"/>
    </source>
</evidence>
<dbReference type="GO" id="GO:0052621">
    <property type="term" value="F:diguanylate cyclase activity"/>
    <property type="evidence" value="ECO:0007669"/>
    <property type="project" value="UniProtKB-EC"/>
</dbReference>
<dbReference type="PROSITE" id="PS50887">
    <property type="entry name" value="GGDEF"/>
    <property type="match status" value="1"/>
</dbReference>
<dbReference type="RefSeq" id="WP_190292684.1">
    <property type="nucleotide sequence ID" value="NZ_JABFCZ010000018.1"/>
</dbReference>
<comment type="caution">
    <text evidence="5">The sequence shown here is derived from an EMBL/GenBank/DDBJ whole genome shotgun (WGS) entry which is preliminary data.</text>
</comment>
<evidence type="ECO:0000256" key="1">
    <source>
        <dbReference type="ARBA" id="ARBA00012528"/>
    </source>
</evidence>
<protein>
    <recommendedName>
        <fullName evidence="1">diguanylate cyclase</fullName>
        <ecNumber evidence="1">2.7.7.65</ecNumber>
    </recommendedName>
</protein>
<dbReference type="GO" id="GO:1902201">
    <property type="term" value="P:negative regulation of bacterial-type flagellum-dependent cell motility"/>
    <property type="evidence" value="ECO:0007669"/>
    <property type="project" value="TreeGrafter"/>
</dbReference>
<keyword evidence="3" id="KW-0812">Transmembrane</keyword>
<dbReference type="Gene3D" id="3.30.70.270">
    <property type="match status" value="1"/>
</dbReference>
<evidence type="ECO:0000313" key="5">
    <source>
        <dbReference type="EMBL" id="MBD1547928.1"/>
    </source>
</evidence>
<evidence type="ECO:0000256" key="3">
    <source>
        <dbReference type="SAM" id="Phobius"/>
    </source>
</evidence>
<feature type="transmembrane region" description="Helical" evidence="3">
    <location>
        <begin position="89"/>
        <end position="110"/>
    </location>
</feature>
<proteinExistence type="predicted"/>
<keyword evidence="3" id="KW-1133">Transmembrane helix</keyword>
<feature type="transmembrane region" description="Helical" evidence="3">
    <location>
        <begin position="122"/>
        <end position="140"/>
    </location>
</feature>
<dbReference type="EMBL" id="JABFCZ010000018">
    <property type="protein sequence ID" value="MBD1547928.1"/>
    <property type="molecule type" value="Genomic_DNA"/>
</dbReference>
<dbReference type="Proteomes" id="UP000598467">
    <property type="component" value="Unassembled WGS sequence"/>
</dbReference>
<feature type="domain" description="GGDEF" evidence="4">
    <location>
        <begin position="220"/>
        <end position="353"/>
    </location>
</feature>
<gene>
    <name evidence="5" type="ORF">HK439_16795</name>
</gene>
<reference evidence="5" key="1">
    <citation type="submission" date="2020-05" db="EMBL/GenBank/DDBJ databases">
        <title>Identification of trans-AT polyketide cluster in two marine bacteria, producers of a novel glutaramide-containing polyketide sesbanimide D and analogs.</title>
        <authorList>
            <person name="Kacar D."/>
            <person name="Rodriguez P."/>
            <person name="Canedo L."/>
            <person name="Gonzalez E."/>
            <person name="Galan B."/>
            <person name="De La Calle F."/>
            <person name="Garcia J.L."/>
        </authorList>
    </citation>
    <scope>NUCLEOTIDE SEQUENCE</scope>
    <source>
        <strain evidence="5">PHM038</strain>
    </source>
</reference>
<dbReference type="Pfam" id="PF00990">
    <property type="entry name" value="GGDEF"/>
    <property type="match status" value="1"/>
</dbReference>
<feature type="transmembrane region" description="Helical" evidence="3">
    <location>
        <begin position="32"/>
        <end position="53"/>
    </location>
</feature>
<dbReference type="GO" id="GO:0043709">
    <property type="term" value="P:cell adhesion involved in single-species biofilm formation"/>
    <property type="evidence" value="ECO:0007669"/>
    <property type="project" value="TreeGrafter"/>
</dbReference>
<name>A0A926S5X0_9HYPH</name>
<dbReference type="InterPro" id="IPR029787">
    <property type="entry name" value="Nucleotide_cyclase"/>
</dbReference>
<dbReference type="SUPFAM" id="SSF55073">
    <property type="entry name" value="Nucleotide cyclase"/>
    <property type="match status" value="1"/>
</dbReference>
<dbReference type="CDD" id="cd01949">
    <property type="entry name" value="GGDEF"/>
    <property type="match status" value="1"/>
</dbReference>
<feature type="transmembrane region" description="Helical" evidence="3">
    <location>
        <begin position="160"/>
        <end position="181"/>
    </location>
</feature>
<dbReference type="NCBIfam" id="TIGR00254">
    <property type="entry name" value="GGDEF"/>
    <property type="match status" value="1"/>
</dbReference>
<dbReference type="InterPro" id="IPR050469">
    <property type="entry name" value="Diguanylate_Cyclase"/>
</dbReference>
<evidence type="ECO:0000259" key="4">
    <source>
        <dbReference type="PROSITE" id="PS50887"/>
    </source>
</evidence>
<dbReference type="GO" id="GO:0005886">
    <property type="term" value="C:plasma membrane"/>
    <property type="evidence" value="ECO:0007669"/>
    <property type="project" value="TreeGrafter"/>
</dbReference>
<dbReference type="FunFam" id="3.30.70.270:FF:000001">
    <property type="entry name" value="Diguanylate cyclase domain protein"/>
    <property type="match status" value="1"/>
</dbReference>